<organism evidence="1">
    <name type="scientific">marine sediment metagenome</name>
    <dbReference type="NCBI Taxonomy" id="412755"/>
    <lineage>
        <taxon>unclassified sequences</taxon>
        <taxon>metagenomes</taxon>
        <taxon>ecological metagenomes</taxon>
    </lineage>
</organism>
<dbReference type="InterPro" id="IPR011050">
    <property type="entry name" value="Pectin_lyase_fold/virulence"/>
</dbReference>
<dbReference type="AlphaFoldDB" id="X1JG20"/>
<sequence>ESIDGLPQKFSLTVDLHIKIKNCTFDHVILHNCQNISIEHCFFDNLGILKSSKIRIKSSTLSNLNLEYSNNNYFKECSIAKAYNLRS</sequence>
<feature type="non-terminal residue" evidence="1">
    <location>
        <position position="1"/>
    </location>
</feature>
<name>X1JG20_9ZZZZ</name>
<evidence type="ECO:0000313" key="1">
    <source>
        <dbReference type="EMBL" id="GAH92937.1"/>
    </source>
</evidence>
<gene>
    <name evidence="1" type="ORF">S03H2_71652</name>
</gene>
<proteinExistence type="predicted"/>
<protein>
    <recommendedName>
        <fullName evidence="2">Right handed beta helix domain-containing protein</fullName>
    </recommendedName>
</protein>
<dbReference type="SUPFAM" id="SSF51126">
    <property type="entry name" value="Pectin lyase-like"/>
    <property type="match status" value="1"/>
</dbReference>
<evidence type="ECO:0008006" key="2">
    <source>
        <dbReference type="Google" id="ProtNLM"/>
    </source>
</evidence>
<reference evidence="1" key="1">
    <citation type="journal article" date="2014" name="Front. Microbiol.">
        <title>High frequency of phylogenetically diverse reductive dehalogenase-homologous genes in deep subseafloor sedimentary metagenomes.</title>
        <authorList>
            <person name="Kawai M."/>
            <person name="Futagami T."/>
            <person name="Toyoda A."/>
            <person name="Takaki Y."/>
            <person name="Nishi S."/>
            <person name="Hori S."/>
            <person name="Arai W."/>
            <person name="Tsubouchi T."/>
            <person name="Morono Y."/>
            <person name="Uchiyama I."/>
            <person name="Ito T."/>
            <person name="Fujiyama A."/>
            <person name="Inagaki F."/>
            <person name="Takami H."/>
        </authorList>
    </citation>
    <scope>NUCLEOTIDE SEQUENCE</scope>
    <source>
        <strain evidence="1">Expedition CK06-06</strain>
    </source>
</reference>
<accession>X1JG20</accession>
<dbReference type="EMBL" id="BARU01048054">
    <property type="protein sequence ID" value="GAH92937.1"/>
    <property type="molecule type" value="Genomic_DNA"/>
</dbReference>
<comment type="caution">
    <text evidence="1">The sequence shown here is derived from an EMBL/GenBank/DDBJ whole genome shotgun (WGS) entry which is preliminary data.</text>
</comment>
<feature type="non-terminal residue" evidence="1">
    <location>
        <position position="87"/>
    </location>
</feature>